<keyword evidence="2" id="KW-0812">Transmembrane</keyword>
<evidence type="ECO:0000256" key="1">
    <source>
        <dbReference type="SAM" id="MobiDB-lite"/>
    </source>
</evidence>
<keyword evidence="4" id="KW-1185">Reference proteome</keyword>
<proteinExistence type="predicted"/>
<protein>
    <submittedName>
        <fullName evidence="3">Polyprotein</fullName>
    </submittedName>
</protein>
<reference evidence="3 4" key="1">
    <citation type="journal article" date="2012" name="Arch. Virol.">
        <title>Multiple polyadenylated RNA viruses detected in pooled cultivated and wild plant samples.</title>
        <authorList>
            <person name="Wylie S.J."/>
            <person name="Luo H."/>
            <person name="Li H."/>
            <person name="Jones M.G."/>
        </authorList>
    </citation>
    <scope>NUCLEOTIDE SEQUENCE [LARGE SCALE GENOMIC DNA]</scope>
    <source>
        <strain evidence="3">KP2</strain>
    </source>
</reference>
<evidence type="ECO:0000313" key="3">
    <source>
        <dbReference type="EMBL" id="AEV45822.1"/>
    </source>
</evidence>
<evidence type="ECO:0000256" key="2">
    <source>
        <dbReference type="SAM" id="Phobius"/>
    </source>
</evidence>
<sequence length="1381" mass="153328">MSYCDHKICKFVSRHRTCKDLAAAKLVLQTGVWRIHSEETFESAGHCKLITYDRFQGAKLYVSRNYLTDIFYLFLIGCFFLYFFSNLWLFLPFLIFTTLFCSVFLQNISSCHHELLYFSLQDRVVLRLLTFLTNLIIMSSQRVQEALNLGARQFDTGASDLGRALAVARDRGLDQIANVQQTTPKLFNEISQAMRSNKIHVKPNAIVKLVKKEFISFNTQDVAITRVLEDTRTEQNIPLPDIVDVYKAENSLRTHQSKQAHTDEPKTLTVDVIALTSSLHVPVQNDGVMLTIAVDGRAIEPEKAIIGGHIHSAVETETATSVMFPQFSLSTRDPHLDHAVKVVTVGSGFGLESGSVVGVVSPSVAGSVTKRPHTTFVNPGIRNFLKDKTKENAPILWEKCVPIFPRITDIPAVSEIVLPWKSCSRGLEYCASTSNSLATWKPGGNSNSSARFKLPERFRVDAVTRRPEQLLDDGYTTDGDAAAQGDEDRQGKITVAAFAEQTLPGTDTLETHFAGTIGTVPISFSSTARDGDVLATVSLFDGIKFLKIPTPAMQMVMNNPSCRPILRATLRMETTKMHSAPVVLVWDSSDRFTPERARNIGRSLNMASTVVNLHDNRGGSYLEIATVGHTGIIPVLSGNADHVGSFYVVALGHSIPGVPSLVGSLEISLRVGTVGFSTTPPSRSLPVDDIAHHFTLGNSIHIPELKTNSFLGMIQLDSKVVSGDAYAIDYIPGGGYPDATGKQCYFSPQSSIMNFWNLWRGAVEFEIAISSCLVIGGSATLFALPHGAPLLFYEYSYLHRFKHVELSLSGSHRTTFRVDQSSWLLYSSVMGDDNFKGLDESSNSLRLLLVVTQPPFSAEGFTNVPVKVIIRSIGHYNLELCERASYGNQASCHFSPTFNRAKITSDIWQERAQASCPSNMDDFARLVVFKPKSAETGKGFLITIPASLGFSRSVFGKQADKINSATELKEGNFYVEVRNPYRKLVLGWSYYRCAMEFMIVPTFAEGQGEMITACLLQSPLEDYSFGVVPNESGAPRSLAGPVTYTADGRNLVQSLMVPRPPFFKRGLIRKDQFARYLDTCGILAITVPAASTCTLLEVYVRPLGAISVAGEALPPIGIENGKKLFRAPVFKCGNAITGEFNMGVSTTSATSSKIQAQGGGCTSGNLTAFEIPSGSIPEEAYVNIFFGDFLFMRLSHDARVAFLFPHEPVEIEQCASFMDRYTHFKNEYLSLVKNPTPVKPSVDRTIAERELLMIINNENMGDDESDILCLQCLQPFFHFGSLSFHNKRCKGSSKWVFDHKQPRAYLSYADIYDIEVGDSEVFKKGVHDSLVIDEGVAYLMDTPRTRRMNYAEWKYKERRRRRNSRRGNWYGTQLQREFYDY</sequence>
<feature type="transmembrane region" description="Helical" evidence="2">
    <location>
        <begin position="66"/>
        <end position="84"/>
    </location>
</feature>
<dbReference type="KEGG" id="vg:11467416"/>
<keyword evidence="2" id="KW-1133">Transmembrane helix</keyword>
<dbReference type="EMBL" id="JN052074">
    <property type="protein sequence ID" value="AEV45822.1"/>
    <property type="molecule type" value="Genomic_RNA"/>
</dbReference>
<keyword evidence="2" id="KW-0472">Membrane</keyword>
<accession>G9F9Q1</accession>
<feature type="region of interest" description="Disordered" evidence="1">
    <location>
        <begin position="469"/>
        <end position="488"/>
    </location>
</feature>
<dbReference type="RefSeq" id="YP_004936171.1">
    <property type="nucleotide sequence ID" value="NC_016444.1"/>
</dbReference>
<evidence type="ECO:0000313" key="4">
    <source>
        <dbReference type="Proteomes" id="UP000204154"/>
    </source>
</evidence>
<name>G9F9Q1_9SECO</name>
<feature type="compositionally biased region" description="Low complexity" evidence="1">
    <location>
        <begin position="472"/>
        <end position="484"/>
    </location>
</feature>
<dbReference type="Proteomes" id="UP000204154">
    <property type="component" value="Genome"/>
</dbReference>
<dbReference type="GeneID" id="11467416"/>
<organism evidence="3 4">
    <name type="scientific">Chocolate lily virus A</name>
    <dbReference type="NCBI Taxonomy" id="1120751"/>
    <lineage>
        <taxon>Viruses</taxon>
        <taxon>Riboviria</taxon>
        <taxon>Orthornavirae</taxon>
        <taxon>Pisuviricota</taxon>
        <taxon>Pisoniviricetes</taxon>
        <taxon>Picornavirales</taxon>
        <taxon>Secoviridae</taxon>
        <taxon>Sadwavirus</taxon>
        <taxon>Cholivirus</taxon>
        <taxon>Sadwavirus fritillariae</taxon>
    </lineage>
</organism>